<dbReference type="EMBL" id="BAAAPB010000005">
    <property type="protein sequence ID" value="GAA1974262.1"/>
    <property type="molecule type" value="Genomic_DNA"/>
</dbReference>
<comment type="caution">
    <text evidence="2">The sequence shown here is derived from an EMBL/GenBank/DDBJ whole genome shotgun (WGS) entry which is preliminary data.</text>
</comment>
<dbReference type="RefSeq" id="WP_344047849.1">
    <property type="nucleotide sequence ID" value="NZ_BAAAPB010000005.1"/>
</dbReference>
<feature type="transmembrane region" description="Helical" evidence="1">
    <location>
        <begin position="94"/>
        <end position="112"/>
    </location>
</feature>
<keyword evidence="1" id="KW-1133">Transmembrane helix</keyword>
<sequence length="147" mass="14656">MTAPAPAAAPAHVASTRPGAVTAAAVTTIVAATISGGLTLVTAVFAAVIGRAVLQFFDDTGSLVAWFLGVAVTVLALSSVAVVASVGLLRRRRWAWWALLALTPVTVVAGAVAGRFLLPLGVAAAATAVFVLLLLPSTRGWLAASSA</sequence>
<proteinExistence type="predicted"/>
<gene>
    <name evidence="2" type="ORF">GCM10009798_39380</name>
</gene>
<reference evidence="2 3" key="1">
    <citation type="journal article" date="2019" name="Int. J. Syst. Evol. Microbiol.">
        <title>The Global Catalogue of Microorganisms (GCM) 10K type strain sequencing project: providing services to taxonomists for standard genome sequencing and annotation.</title>
        <authorList>
            <consortium name="The Broad Institute Genomics Platform"/>
            <consortium name="The Broad Institute Genome Sequencing Center for Infectious Disease"/>
            <person name="Wu L."/>
            <person name="Ma J."/>
        </authorList>
    </citation>
    <scope>NUCLEOTIDE SEQUENCE [LARGE SCALE GENOMIC DNA]</scope>
    <source>
        <strain evidence="2 3">JCM 15309</strain>
    </source>
</reference>
<feature type="transmembrane region" description="Helical" evidence="1">
    <location>
        <begin position="118"/>
        <end position="135"/>
    </location>
</feature>
<name>A0ABN2RSR1_9ACTN</name>
<organism evidence="2 3">
    <name type="scientific">Nocardioides panacihumi</name>
    <dbReference type="NCBI Taxonomy" id="400774"/>
    <lineage>
        <taxon>Bacteria</taxon>
        <taxon>Bacillati</taxon>
        <taxon>Actinomycetota</taxon>
        <taxon>Actinomycetes</taxon>
        <taxon>Propionibacteriales</taxon>
        <taxon>Nocardioidaceae</taxon>
        <taxon>Nocardioides</taxon>
    </lineage>
</organism>
<evidence type="ECO:0000313" key="2">
    <source>
        <dbReference type="EMBL" id="GAA1974262.1"/>
    </source>
</evidence>
<evidence type="ECO:0000313" key="3">
    <source>
        <dbReference type="Proteomes" id="UP001500571"/>
    </source>
</evidence>
<evidence type="ECO:0000256" key="1">
    <source>
        <dbReference type="SAM" id="Phobius"/>
    </source>
</evidence>
<keyword evidence="3" id="KW-1185">Reference proteome</keyword>
<dbReference type="Proteomes" id="UP001500571">
    <property type="component" value="Unassembled WGS sequence"/>
</dbReference>
<feature type="transmembrane region" description="Helical" evidence="1">
    <location>
        <begin position="21"/>
        <end position="54"/>
    </location>
</feature>
<keyword evidence="1" id="KW-0812">Transmembrane</keyword>
<protein>
    <submittedName>
        <fullName evidence="2">Uncharacterized protein</fullName>
    </submittedName>
</protein>
<keyword evidence="1" id="KW-0472">Membrane</keyword>
<accession>A0ABN2RSR1</accession>
<feature type="transmembrane region" description="Helical" evidence="1">
    <location>
        <begin position="66"/>
        <end position="89"/>
    </location>
</feature>